<evidence type="ECO:0000313" key="3">
    <source>
        <dbReference type="Proteomes" id="UP001596099"/>
    </source>
</evidence>
<protein>
    <submittedName>
        <fullName evidence="2">VOC family protein</fullName>
    </submittedName>
</protein>
<dbReference type="Gene3D" id="3.10.180.10">
    <property type="entry name" value="2,3-Dihydroxybiphenyl 1,2-Dioxygenase, domain 1"/>
    <property type="match status" value="2"/>
</dbReference>
<dbReference type="SUPFAM" id="SSF54593">
    <property type="entry name" value="Glyoxalase/Bleomycin resistance protein/Dihydroxybiphenyl dioxygenase"/>
    <property type="match status" value="2"/>
</dbReference>
<proteinExistence type="predicted"/>
<accession>A0ABD5RRL4</accession>
<dbReference type="InterPro" id="IPR004360">
    <property type="entry name" value="Glyas_Fos-R_dOase_dom"/>
</dbReference>
<gene>
    <name evidence="2" type="ORF">ACFPYI_18460</name>
</gene>
<dbReference type="RefSeq" id="WP_247417723.1">
    <property type="nucleotide sequence ID" value="NZ_JALLGW010000001.1"/>
</dbReference>
<dbReference type="AlphaFoldDB" id="A0ABD5RRL4"/>
<dbReference type="InterPro" id="IPR037523">
    <property type="entry name" value="VOC_core"/>
</dbReference>
<dbReference type="Pfam" id="PF00903">
    <property type="entry name" value="Glyoxalase"/>
    <property type="match status" value="1"/>
</dbReference>
<dbReference type="PROSITE" id="PS51819">
    <property type="entry name" value="VOC"/>
    <property type="match status" value="1"/>
</dbReference>
<evidence type="ECO:0000259" key="1">
    <source>
        <dbReference type="PROSITE" id="PS51819"/>
    </source>
</evidence>
<organism evidence="2 3">
    <name type="scientific">Halomarina salina</name>
    <dbReference type="NCBI Taxonomy" id="1872699"/>
    <lineage>
        <taxon>Archaea</taxon>
        <taxon>Methanobacteriati</taxon>
        <taxon>Methanobacteriota</taxon>
        <taxon>Stenosarchaea group</taxon>
        <taxon>Halobacteria</taxon>
        <taxon>Halobacteriales</taxon>
        <taxon>Natronomonadaceae</taxon>
        <taxon>Halomarina</taxon>
    </lineage>
</organism>
<evidence type="ECO:0000313" key="2">
    <source>
        <dbReference type="EMBL" id="MFC5973317.1"/>
    </source>
</evidence>
<comment type="caution">
    <text evidence="2">The sequence shown here is derived from an EMBL/GenBank/DDBJ whole genome shotgun (WGS) entry which is preliminary data.</text>
</comment>
<keyword evidence="3" id="KW-1185">Reference proteome</keyword>
<dbReference type="EMBL" id="JBHSQH010000001">
    <property type="protein sequence ID" value="MFC5973317.1"/>
    <property type="molecule type" value="Genomic_DNA"/>
</dbReference>
<sequence length="237" mass="26483">MTSLRWLALETKSLGRMGEFYDEHLDLPTERGDEGELVAQVGDTELVFRRPSGVPRGGVHTHYAFSTPFDRYDEWYDRLSRRFDLSEFTFGDARSLYFYDPEGNCVEIGQVERDSSSRAATDAPSALTGIFEVVLEVADLDRAVAFYTELGLEVVDEGEERRRVRLTAGPFDLELWEPHLGIADARGGLHVDLGVGVADPTETAQRLRSLAVDVAPVDDGVRVRDADGHYVTLLEDE</sequence>
<reference evidence="2 3" key="1">
    <citation type="journal article" date="2019" name="Int. J. Syst. Evol. Microbiol.">
        <title>The Global Catalogue of Microorganisms (GCM) 10K type strain sequencing project: providing services to taxonomists for standard genome sequencing and annotation.</title>
        <authorList>
            <consortium name="The Broad Institute Genomics Platform"/>
            <consortium name="The Broad Institute Genome Sequencing Center for Infectious Disease"/>
            <person name="Wu L."/>
            <person name="Ma J."/>
        </authorList>
    </citation>
    <scope>NUCLEOTIDE SEQUENCE [LARGE SCALE GENOMIC DNA]</scope>
    <source>
        <strain evidence="2 3">CGMCC 1.12543</strain>
    </source>
</reference>
<dbReference type="CDD" id="cd06587">
    <property type="entry name" value="VOC"/>
    <property type="match status" value="1"/>
</dbReference>
<name>A0ABD5RRL4_9EURY</name>
<dbReference type="InterPro" id="IPR029068">
    <property type="entry name" value="Glyas_Bleomycin-R_OHBP_Dase"/>
</dbReference>
<feature type="domain" description="VOC" evidence="1">
    <location>
        <begin position="129"/>
        <end position="237"/>
    </location>
</feature>
<dbReference type="Proteomes" id="UP001596099">
    <property type="component" value="Unassembled WGS sequence"/>
</dbReference>